<evidence type="ECO:0000313" key="1">
    <source>
        <dbReference type="EMBL" id="GAH76571.1"/>
    </source>
</evidence>
<sequence length="33" mass="3953">DLFMELRPLPDGKLVYKFCRLRDATNIKILFEP</sequence>
<accession>X1I2E7</accession>
<name>X1I2E7_9ZZZZ</name>
<gene>
    <name evidence="1" type="ORF">S03H2_65750</name>
</gene>
<feature type="non-terminal residue" evidence="1">
    <location>
        <position position="1"/>
    </location>
</feature>
<comment type="caution">
    <text evidence="1">The sequence shown here is derived from an EMBL/GenBank/DDBJ whole genome shotgun (WGS) entry which is preliminary data.</text>
</comment>
<dbReference type="EMBL" id="BARU01042849">
    <property type="protein sequence ID" value="GAH76571.1"/>
    <property type="molecule type" value="Genomic_DNA"/>
</dbReference>
<proteinExistence type="predicted"/>
<dbReference type="AlphaFoldDB" id="X1I2E7"/>
<organism evidence="1">
    <name type="scientific">marine sediment metagenome</name>
    <dbReference type="NCBI Taxonomy" id="412755"/>
    <lineage>
        <taxon>unclassified sequences</taxon>
        <taxon>metagenomes</taxon>
        <taxon>ecological metagenomes</taxon>
    </lineage>
</organism>
<reference evidence="1" key="1">
    <citation type="journal article" date="2014" name="Front. Microbiol.">
        <title>High frequency of phylogenetically diverse reductive dehalogenase-homologous genes in deep subseafloor sedimentary metagenomes.</title>
        <authorList>
            <person name="Kawai M."/>
            <person name="Futagami T."/>
            <person name="Toyoda A."/>
            <person name="Takaki Y."/>
            <person name="Nishi S."/>
            <person name="Hori S."/>
            <person name="Arai W."/>
            <person name="Tsubouchi T."/>
            <person name="Morono Y."/>
            <person name="Uchiyama I."/>
            <person name="Ito T."/>
            <person name="Fujiyama A."/>
            <person name="Inagaki F."/>
            <person name="Takami H."/>
        </authorList>
    </citation>
    <scope>NUCLEOTIDE SEQUENCE</scope>
    <source>
        <strain evidence="1">Expedition CK06-06</strain>
    </source>
</reference>
<protein>
    <submittedName>
        <fullName evidence="1">Uncharacterized protein</fullName>
    </submittedName>
</protein>